<proteinExistence type="predicted"/>
<accession>A0A6G1PBA1</accession>
<reference evidence="2" key="2">
    <citation type="submission" date="2019-02" db="EMBL/GenBank/DDBJ databases">
        <title>Opniocepnalus argus Var Kimnra genome.</title>
        <authorList>
            <person name="Zhou C."/>
            <person name="Xiao S."/>
        </authorList>
    </citation>
    <scope>NUCLEOTIDE SEQUENCE [LARGE SCALE GENOMIC DNA]</scope>
</reference>
<sequence>MQQDDVGYALLFCQVDVQVQLKVFSFFQIMTSTVPCISLFFSDIFITCPPL</sequence>
<evidence type="ECO:0000313" key="1">
    <source>
        <dbReference type="EMBL" id="KAF3687479.1"/>
    </source>
</evidence>
<dbReference type="AlphaFoldDB" id="A0A6G1PBA1"/>
<evidence type="ECO:0000313" key="2">
    <source>
        <dbReference type="Proteomes" id="UP000503349"/>
    </source>
</evidence>
<protein>
    <submittedName>
        <fullName evidence="1">Uncharacterized protein</fullName>
    </submittedName>
</protein>
<gene>
    <name evidence="1" type="ORF">EXN66_Car003151</name>
</gene>
<dbReference type="EMBL" id="CM015714">
    <property type="protein sequence ID" value="KAF3687479.1"/>
    <property type="molecule type" value="Genomic_DNA"/>
</dbReference>
<keyword evidence="2" id="KW-1185">Reference proteome</keyword>
<dbReference type="Proteomes" id="UP000503349">
    <property type="component" value="Chromosome 3"/>
</dbReference>
<name>A0A6G1PBA1_CHAAH</name>
<organism evidence="1 2">
    <name type="scientific">Channa argus</name>
    <name type="common">Northern snakehead</name>
    <name type="synonym">Ophicephalus argus</name>
    <dbReference type="NCBI Taxonomy" id="215402"/>
    <lineage>
        <taxon>Eukaryota</taxon>
        <taxon>Metazoa</taxon>
        <taxon>Chordata</taxon>
        <taxon>Craniata</taxon>
        <taxon>Vertebrata</taxon>
        <taxon>Euteleostomi</taxon>
        <taxon>Actinopterygii</taxon>
        <taxon>Neopterygii</taxon>
        <taxon>Teleostei</taxon>
        <taxon>Neoteleostei</taxon>
        <taxon>Acanthomorphata</taxon>
        <taxon>Anabantaria</taxon>
        <taxon>Anabantiformes</taxon>
        <taxon>Channoidei</taxon>
        <taxon>Channidae</taxon>
        <taxon>Channa</taxon>
    </lineage>
</organism>
<reference evidence="1 2" key="1">
    <citation type="submission" date="2019-02" db="EMBL/GenBank/DDBJ databases">
        <title>Opniocepnalus argus genome.</title>
        <authorList>
            <person name="Zhou C."/>
            <person name="Xiao S."/>
        </authorList>
    </citation>
    <scope>NUCLEOTIDE SEQUENCE [LARGE SCALE GENOMIC DNA]</scope>
    <source>
        <strain evidence="1">OARG1902GOOAL</strain>
        <tissue evidence="1">Muscle</tissue>
    </source>
</reference>